<dbReference type="Gene3D" id="3.10.690.10">
    <property type="entry name" value="Bifunctional nuclease domain"/>
    <property type="match status" value="1"/>
</dbReference>
<dbReference type="Pfam" id="PF02577">
    <property type="entry name" value="BFN_dom"/>
    <property type="match status" value="1"/>
</dbReference>
<protein>
    <recommendedName>
        <fullName evidence="3">BFN domain-containing protein</fullName>
    </recommendedName>
</protein>
<evidence type="ECO:0000259" key="3">
    <source>
        <dbReference type="PROSITE" id="PS51658"/>
    </source>
</evidence>
<reference evidence="4" key="1">
    <citation type="submission" date="2021-01" db="EMBL/GenBank/DDBJ databases">
        <authorList>
            <person name="Corre E."/>
            <person name="Pelletier E."/>
            <person name="Niang G."/>
            <person name="Scheremetjew M."/>
            <person name="Finn R."/>
            <person name="Kale V."/>
            <person name="Holt S."/>
            <person name="Cochrane G."/>
            <person name="Meng A."/>
            <person name="Brown T."/>
            <person name="Cohen L."/>
        </authorList>
    </citation>
    <scope>NUCLEOTIDE SEQUENCE</scope>
    <source>
        <strain evidence="4">CCMP219</strain>
    </source>
</reference>
<comment type="function">
    <text evidence="2">Bifunctional nuclease with both RNase and DNase activities. Involved in basal defense response. Participates in abscisic acid-derived callose deposition following infection by a necrotrophic pathogen.</text>
</comment>
<dbReference type="InterPro" id="IPR003729">
    <property type="entry name" value="Bi_nuclease_dom"/>
</dbReference>
<dbReference type="PROSITE" id="PS51658">
    <property type="entry name" value="BFN"/>
    <property type="match status" value="1"/>
</dbReference>
<dbReference type="SUPFAM" id="SSF103256">
    <property type="entry name" value="Hypothetical protein TM0160"/>
    <property type="match status" value="1"/>
</dbReference>
<comment type="similarity">
    <text evidence="1">Belongs to the bifunctional nuclease family.</text>
</comment>
<dbReference type="EMBL" id="HBEC01012618">
    <property type="protein sequence ID" value="CAD8285775.1"/>
    <property type="molecule type" value="Transcribed_RNA"/>
</dbReference>
<gene>
    <name evidence="4" type="ORF">CEUR00632_LOCUS5813</name>
</gene>
<dbReference type="GO" id="GO:0016567">
    <property type="term" value="P:protein ubiquitination"/>
    <property type="evidence" value="ECO:0007669"/>
    <property type="project" value="TreeGrafter"/>
</dbReference>
<dbReference type="GO" id="GO:0005634">
    <property type="term" value="C:nucleus"/>
    <property type="evidence" value="ECO:0007669"/>
    <property type="project" value="TreeGrafter"/>
</dbReference>
<dbReference type="InterPro" id="IPR036104">
    <property type="entry name" value="BFN_sf"/>
</dbReference>
<dbReference type="GO" id="GO:0030891">
    <property type="term" value="C:VCB complex"/>
    <property type="evidence" value="ECO:0007669"/>
    <property type="project" value="TreeGrafter"/>
</dbReference>
<dbReference type="PROSITE" id="PS51257">
    <property type="entry name" value="PROKAR_LIPOPROTEIN"/>
    <property type="match status" value="1"/>
</dbReference>
<name>A0A7R9V686_9CHLO</name>
<dbReference type="PANTHER" id="PTHR15160">
    <property type="entry name" value="VON HIPPEL-LINDAU PROTEIN"/>
    <property type="match status" value="1"/>
</dbReference>
<evidence type="ECO:0000313" key="4">
    <source>
        <dbReference type="EMBL" id="CAD8285775.1"/>
    </source>
</evidence>
<dbReference type="PANTHER" id="PTHR15160:SF1">
    <property type="entry name" value="VON HIPPEL-LINDAU DISEASE TUMOR SUPPRESSOR"/>
    <property type="match status" value="1"/>
</dbReference>
<feature type="domain" description="BFN" evidence="3">
    <location>
        <begin position="106"/>
        <end position="238"/>
    </location>
</feature>
<evidence type="ECO:0000256" key="1">
    <source>
        <dbReference type="ARBA" id="ARBA00009095"/>
    </source>
</evidence>
<sequence length="344" mass="36482">MGICARPRSVVAAANGATARDACCAPCCAAVGASCAALGSAASRHQPPNCSVGSSVGASLGRLGSSDSRCGGSMLPHGVRAAPRRAFGRGGGGDAHQQPSPSLNDYVEVKVDSVRVSAGASVVFLRLCQAPDLVLPVHIGEAESSALLKEINKQKGVRPLTHDLAKHLLSAVGCRVTKIRITELVSSTYYSRIHIARTGSNEEVDIDARPSDAINLAVRFHAPMYISKAIAANAQPLPGEAYVSQSESEIQIIQSVKETLASFEDPTTMLQLQKELAVKEERYADAQAFQSQIFEEMTHSAVLRLVVAMEAALADGRYDEAARARDEYRQMLASQVPDSAGKQW</sequence>
<organism evidence="4">
    <name type="scientific">Chlamydomonas euryale</name>
    <dbReference type="NCBI Taxonomy" id="1486919"/>
    <lineage>
        <taxon>Eukaryota</taxon>
        <taxon>Viridiplantae</taxon>
        <taxon>Chlorophyta</taxon>
        <taxon>core chlorophytes</taxon>
        <taxon>Chlorophyceae</taxon>
        <taxon>CS clade</taxon>
        <taxon>Chlamydomonadales</taxon>
        <taxon>Chlamydomonadaceae</taxon>
        <taxon>Chlamydomonas</taxon>
    </lineage>
</organism>
<proteinExistence type="inferred from homology"/>
<dbReference type="GO" id="GO:0004518">
    <property type="term" value="F:nuclease activity"/>
    <property type="evidence" value="ECO:0007669"/>
    <property type="project" value="InterPro"/>
</dbReference>
<accession>A0A7R9V686</accession>
<dbReference type="AlphaFoldDB" id="A0A7R9V686"/>
<evidence type="ECO:0000256" key="2">
    <source>
        <dbReference type="ARBA" id="ARBA00025428"/>
    </source>
</evidence>